<dbReference type="Proteomes" id="UP001216139">
    <property type="component" value="Chromosome"/>
</dbReference>
<proteinExistence type="predicted"/>
<dbReference type="Pfam" id="PF00069">
    <property type="entry name" value="Pkinase"/>
    <property type="match status" value="1"/>
</dbReference>
<dbReference type="PANTHER" id="PTHR44167:SF25">
    <property type="entry name" value="PROTEIN KINASE DOMAIN CONTAINING PROTEIN"/>
    <property type="match status" value="1"/>
</dbReference>
<dbReference type="RefSeq" id="WP_273631755.1">
    <property type="nucleotide sequence ID" value="NZ_CP117167.1"/>
</dbReference>
<evidence type="ECO:0000259" key="2">
    <source>
        <dbReference type="PROSITE" id="PS50011"/>
    </source>
</evidence>
<dbReference type="GO" id="GO:0016301">
    <property type="term" value="F:kinase activity"/>
    <property type="evidence" value="ECO:0007669"/>
    <property type="project" value="UniProtKB-KW"/>
</dbReference>
<dbReference type="Gene3D" id="1.10.510.10">
    <property type="entry name" value="Transferase(Phosphotransferase) domain 1"/>
    <property type="match status" value="1"/>
</dbReference>
<sequence length="866" mass="98090">METLRNIVSPLENIRTITRSDSKGDRRIAVDYRQYLQNHEISFKVAPPHLVVGTSEVTINWIIHVSVTTQDFNKLIDKLLQFLPKQNISFAIPENSGIHTYFLDGSYGKDFIGKVVTIFCASDINLDPFVQHLIDITAQLHGPAIPSAYYIGGCVYIQYSGKNENLDSWPLSNFKKPKPEKKLKKLKKFLLVDLLKSDAKGNVYKALDLNNWLAISWCVVKEGKLFQCSDDYGRTIKDRLKWQFELLARLFSQIPVSKPLGFFEIGGNSYLATEFVRGKILYELIAEIQQGKIWFSLEKDDKRKLLKFILQLIKLVNLFHVKGVVHRDINPGNFIMTDDRGIVAIDIELAYDSDRKYPNPPFSFGTPGYISPQQQRFETPDFSDDIYSIGALIIKIMTGLSPGKFENKLSLNYQLEWFIKNNSISSMITACLNNDPKVRPSLQSICHTLKVYDILLLTDNIIKLDEAPDRDNNFLKSTIQNCLNAFLNIMPQTPAGLWLFRGVSNGSLLANEFRGFQNISGFANGLAGVLYVIALCEKFHFNTVLLQGHIQKSSEAIEKAFDENSQYPGLLKGSMGLGVAINQLILSNLVESSLLKHDLIYRCLNNLAFEFNVADGIAGRGIAFLQCESNNRLPSCYDELSNIAYQLLEAQNNDGSWLIKKDKSRSKGIKLYGFLYGIAGIVYFLIEYIARYEDVRITAAIQKGLAFLLRGRKPNNGKLCWTVSSINDNFDPWFEYGFSGIALTFIKAYQVIGDDSYKEAAESALYCHPEFISSNYLTIGNGLAGLGEIYLEAYRIFKNNKWLKRADHIADLFAHSYRQDEDQSIYWLNGHATSPEGGFMEGNSGIIHFLLHYLNPQEISFPFNLN</sequence>
<feature type="domain" description="Protein kinase" evidence="2">
    <location>
        <begin position="189"/>
        <end position="455"/>
    </location>
</feature>
<evidence type="ECO:0000313" key="4">
    <source>
        <dbReference type="Proteomes" id="UP001216139"/>
    </source>
</evidence>
<dbReference type="SUPFAM" id="SSF158745">
    <property type="entry name" value="LanC-like"/>
    <property type="match status" value="1"/>
</dbReference>
<dbReference type="InterPro" id="IPR012341">
    <property type="entry name" value="6hp_glycosidase-like_sf"/>
</dbReference>
<accession>A0ABY7TB99</accession>
<keyword evidence="1" id="KW-0812">Transmembrane</keyword>
<keyword evidence="4" id="KW-1185">Reference proteome</keyword>
<dbReference type="PANTHER" id="PTHR44167">
    <property type="entry name" value="OVARIAN-SPECIFIC SERINE/THREONINE-PROTEIN KINASE LOK-RELATED"/>
    <property type="match status" value="1"/>
</dbReference>
<dbReference type="PRINTS" id="PR01950">
    <property type="entry name" value="LANCSUPER"/>
</dbReference>
<reference evidence="3 4" key="1">
    <citation type="submission" date="2023-02" db="EMBL/GenBank/DDBJ databases">
        <title>Genome sequence of Mucilaginibacter jinjuensis strain KACC 16571.</title>
        <authorList>
            <person name="Kim S."/>
            <person name="Heo J."/>
            <person name="Kwon S.-W."/>
        </authorList>
    </citation>
    <scope>NUCLEOTIDE SEQUENCE [LARGE SCALE GENOMIC DNA]</scope>
    <source>
        <strain evidence="3 4">KACC 16571</strain>
    </source>
</reference>
<keyword evidence="1" id="KW-1133">Transmembrane helix</keyword>
<gene>
    <name evidence="3" type="ORF">PQO05_05890</name>
</gene>
<name>A0ABY7TB99_9SPHI</name>
<dbReference type="EMBL" id="CP117167">
    <property type="protein sequence ID" value="WCT13464.1"/>
    <property type="molecule type" value="Genomic_DNA"/>
</dbReference>
<keyword evidence="3" id="KW-0418">Kinase</keyword>
<dbReference type="PROSITE" id="PS50011">
    <property type="entry name" value="PROTEIN_KINASE_DOM"/>
    <property type="match status" value="1"/>
</dbReference>
<keyword evidence="3" id="KW-0808">Transferase</keyword>
<dbReference type="Gene3D" id="1.50.10.10">
    <property type="match status" value="1"/>
</dbReference>
<evidence type="ECO:0000313" key="3">
    <source>
        <dbReference type="EMBL" id="WCT13464.1"/>
    </source>
</evidence>
<protein>
    <submittedName>
        <fullName evidence="3">Protein kinase</fullName>
    </submittedName>
</protein>
<dbReference type="InterPro" id="IPR057929">
    <property type="entry name" value="RamC_N"/>
</dbReference>
<organism evidence="3 4">
    <name type="scientific">Mucilaginibacter jinjuensis</name>
    <dbReference type="NCBI Taxonomy" id="1176721"/>
    <lineage>
        <taxon>Bacteria</taxon>
        <taxon>Pseudomonadati</taxon>
        <taxon>Bacteroidota</taxon>
        <taxon>Sphingobacteriia</taxon>
        <taxon>Sphingobacteriales</taxon>
        <taxon>Sphingobacteriaceae</taxon>
        <taxon>Mucilaginibacter</taxon>
    </lineage>
</organism>
<dbReference type="SMART" id="SM01260">
    <property type="entry name" value="LANC_like"/>
    <property type="match status" value="1"/>
</dbReference>
<dbReference type="InterPro" id="IPR007822">
    <property type="entry name" value="LANC-like"/>
</dbReference>
<dbReference type="InterPro" id="IPR000719">
    <property type="entry name" value="Prot_kinase_dom"/>
</dbReference>
<dbReference type="Pfam" id="PF05147">
    <property type="entry name" value="LANC_like"/>
    <property type="match status" value="1"/>
</dbReference>
<evidence type="ECO:0000256" key="1">
    <source>
        <dbReference type="SAM" id="Phobius"/>
    </source>
</evidence>
<keyword evidence="1" id="KW-0472">Membrane</keyword>
<dbReference type="SMART" id="SM00220">
    <property type="entry name" value="S_TKc"/>
    <property type="match status" value="1"/>
</dbReference>
<dbReference type="Pfam" id="PF25816">
    <property type="entry name" value="RamC_N"/>
    <property type="match status" value="1"/>
</dbReference>
<dbReference type="InterPro" id="IPR011009">
    <property type="entry name" value="Kinase-like_dom_sf"/>
</dbReference>
<dbReference type="SUPFAM" id="SSF56112">
    <property type="entry name" value="Protein kinase-like (PK-like)"/>
    <property type="match status" value="1"/>
</dbReference>
<feature type="transmembrane region" description="Helical" evidence="1">
    <location>
        <begin position="671"/>
        <end position="690"/>
    </location>
</feature>